<proteinExistence type="predicted"/>
<accession>A0A1H1PMV9</accession>
<evidence type="ECO:0000313" key="2">
    <source>
        <dbReference type="Proteomes" id="UP000199103"/>
    </source>
</evidence>
<reference evidence="1 2" key="1">
    <citation type="submission" date="2016-10" db="EMBL/GenBank/DDBJ databases">
        <authorList>
            <person name="de Groot N.N."/>
        </authorList>
    </citation>
    <scope>NUCLEOTIDE SEQUENCE [LARGE SCALE GENOMIC DNA]</scope>
    <source>
        <strain evidence="1 2">DSM 21800</strain>
    </source>
</reference>
<protein>
    <recommendedName>
        <fullName evidence="3">Pilus assembly protein CpaE</fullName>
    </recommendedName>
</protein>
<keyword evidence="2" id="KW-1185">Reference proteome</keyword>
<dbReference type="STRING" id="630515.SAMN04489812_0955"/>
<dbReference type="EMBL" id="LT629772">
    <property type="protein sequence ID" value="SDS12440.1"/>
    <property type="molecule type" value="Genomic_DNA"/>
</dbReference>
<gene>
    <name evidence="1" type="ORF">SAMN04489812_0955</name>
</gene>
<dbReference type="Proteomes" id="UP000199103">
    <property type="component" value="Chromosome I"/>
</dbReference>
<evidence type="ECO:0008006" key="3">
    <source>
        <dbReference type="Google" id="ProtNLM"/>
    </source>
</evidence>
<sequence>MCSRRRSPRYRQEHTGGVISRELAVRLGPYLNWTPQNADRFFIPRPEIGDSIFIVSDMVVELVRYQGETNFHFNGTTEWALDSVESEVAVWMPSEQQLRDLLGDAFLSLDRVGERYVVTLQAPEGARHTAEMVDASDAYALALLRLHGGDDSVPVDEPAAGEPADDR</sequence>
<evidence type="ECO:0000313" key="1">
    <source>
        <dbReference type="EMBL" id="SDS12440.1"/>
    </source>
</evidence>
<organism evidence="1 2">
    <name type="scientific">Microlunatus soli</name>
    <dbReference type="NCBI Taxonomy" id="630515"/>
    <lineage>
        <taxon>Bacteria</taxon>
        <taxon>Bacillati</taxon>
        <taxon>Actinomycetota</taxon>
        <taxon>Actinomycetes</taxon>
        <taxon>Propionibacteriales</taxon>
        <taxon>Propionibacteriaceae</taxon>
        <taxon>Microlunatus</taxon>
    </lineage>
</organism>
<dbReference type="AlphaFoldDB" id="A0A1H1PMV9"/>
<name>A0A1H1PMV9_9ACTN</name>